<dbReference type="EMBL" id="KB706306">
    <property type="protein sequence ID" value="EMR68095.1"/>
    <property type="molecule type" value="Genomic_DNA"/>
</dbReference>
<dbReference type="Proteomes" id="UP000012174">
    <property type="component" value="Unassembled WGS sequence"/>
</dbReference>
<dbReference type="KEGG" id="ela:UCREL1_4900"/>
<dbReference type="HOGENOM" id="CLU_021768_5_1_1"/>
<dbReference type="InterPro" id="IPR011009">
    <property type="entry name" value="Kinase-like_dom_sf"/>
</dbReference>
<dbReference type="InterPro" id="IPR051678">
    <property type="entry name" value="AGP_Transferase"/>
</dbReference>
<reference evidence="2" key="1">
    <citation type="journal article" date="2013" name="Genome Announc.">
        <title>Draft genome sequence of the grapevine dieback fungus Eutypa lata UCR-EL1.</title>
        <authorList>
            <person name="Blanco-Ulate B."/>
            <person name="Rolshausen P.E."/>
            <person name="Cantu D."/>
        </authorList>
    </citation>
    <scope>NUCLEOTIDE SEQUENCE [LARGE SCALE GENOMIC DNA]</scope>
    <source>
        <strain evidence="2">UCR-EL1</strain>
    </source>
</reference>
<name>M7TN27_EUTLA</name>
<dbReference type="PANTHER" id="PTHR21310:SF48">
    <property type="entry name" value="AMINOGLYCOSIDE PHOSPHOTRANSFERASE DOMAIN-CONTAINING PROTEIN"/>
    <property type="match status" value="1"/>
</dbReference>
<accession>M7TN27</accession>
<keyword evidence="1" id="KW-0808">Transferase</keyword>
<keyword evidence="2" id="KW-1185">Reference proteome</keyword>
<protein>
    <submittedName>
        <fullName evidence="1">Putative phosphotransferase enzyme family protein</fullName>
    </submittedName>
</protein>
<proteinExistence type="predicted"/>
<dbReference type="OMA" id="YGPMSRD"/>
<dbReference type="OrthoDB" id="4177236at2759"/>
<gene>
    <name evidence="1" type="ORF">UCREL1_4900</name>
</gene>
<evidence type="ECO:0000313" key="1">
    <source>
        <dbReference type="EMBL" id="EMR68095.1"/>
    </source>
</evidence>
<sequence length="181" mass="20228">MSFHSPTIAEIRASTERLSNPDASATVVMLGGDVAVKFGQTVTLLEAENLRFLSENSKIPVPRVFATMVEPETYSKFIVMEYFDGERLNLIWPSVTGLERLQVADRLKAVLEDLRNLDPPSYFGSLNRQAFDDGIFWTPEQNPATSGPFETEDVLNEGILKKLAENEPPSHLSLLRKLMDA</sequence>
<evidence type="ECO:0000313" key="2">
    <source>
        <dbReference type="Proteomes" id="UP000012174"/>
    </source>
</evidence>
<dbReference type="eggNOG" id="ENOG502SN24">
    <property type="taxonomic scope" value="Eukaryota"/>
</dbReference>
<dbReference type="SUPFAM" id="SSF56112">
    <property type="entry name" value="Protein kinase-like (PK-like)"/>
    <property type="match status" value="1"/>
</dbReference>
<dbReference type="PANTHER" id="PTHR21310">
    <property type="entry name" value="AMINOGLYCOSIDE PHOSPHOTRANSFERASE-RELATED-RELATED"/>
    <property type="match status" value="1"/>
</dbReference>
<dbReference type="AlphaFoldDB" id="M7TN27"/>
<organism evidence="1 2">
    <name type="scientific">Eutypa lata (strain UCR-EL1)</name>
    <name type="common">Grapevine dieback disease fungus</name>
    <name type="synonym">Eutypa armeniacae</name>
    <dbReference type="NCBI Taxonomy" id="1287681"/>
    <lineage>
        <taxon>Eukaryota</taxon>
        <taxon>Fungi</taxon>
        <taxon>Dikarya</taxon>
        <taxon>Ascomycota</taxon>
        <taxon>Pezizomycotina</taxon>
        <taxon>Sordariomycetes</taxon>
        <taxon>Xylariomycetidae</taxon>
        <taxon>Xylariales</taxon>
        <taxon>Diatrypaceae</taxon>
        <taxon>Eutypa</taxon>
    </lineage>
</organism>
<dbReference type="GO" id="GO:0016740">
    <property type="term" value="F:transferase activity"/>
    <property type="evidence" value="ECO:0007669"/>
    <property type="project" value="UniProtKB-KW"/>
</dbReference>